<dbReference type="GeneID" id="19011545"/>
<feature type="region of interest" description="Disordered" evidence="1">
    <location>
        <begin position="63"/>
        <end position="101"/>
    </location>
</feature>
<dbReference type="RefSeq" id="XP_007508833.1">
    <property type="nucleotide sequence ID" value="XM_007508771.1"/>
</dbReference>
<evidence type="ECO:0000259" key="3">
    <source>
        <dbReference type="PROSITE" id="PS51352"/>
    </source>
</evidence>
<dbReference type="PROSITE" id="PS51352">
    <property type="entry name" value="THIOREDOXIN_2"/>
    <property type="match status" value="1"/>
</dbReference>
<evidence type="ECO:0000313" key="4">
    <source>
        <dbReference type="EMBL" id="CCO19919.1"/>
    </source>
</evidence>
<protein>
    <submittedName>
        <fullName evidence="4">Thioredoxin-related transmembrane protein 2</fullName>
    </submittedName>
</protein>
<organism evidence="4 5">
    <name type="scientific">Bathycoccus prasinos</name>
    <dbReference type="NCBI Taxonomy" id="41875"/>
    <lineage>
        <taxon>Eukaryota</taxon>
        <taxon>Viridiplantae</taxon>
        <taxon>Chlorophyta</taxon>
        <taxon>Mamiellophyceae</taxon>
        <taxon>Mamiellales</taxon>
        <taxon>Bathycoccaceae</taxon>
        <taxon>Bathycoccus</taxon>
    </lineage>
</organism>
<dbReference type="Gene3D" id="3.40.30.10">
    <property type="entry name" value="Glutaredoxin"/>
    <property type="match status" value="1"/>
</dbReference>
<dbReference type="OrthoDB" id="20229at2759"/>
<dbReference type="Proteomes" id="UP000198341">
    <property type="component" value="Chromosome 15"/>
</dbReference>
<feature type="domain" description="Thioredoxin" evidence="3">
    <location>
        <begin position="220"/>
        <end position="355"/>
    </location>
</feature>
<feature type="compositionally biased region" description="Polar residues" evidence="1">
    <location>
        <begin position="80"/>
        <end position="90"/>
    </location>
</feature>
<evidence type="ECO:0000256" key="2">
    <source>
        <dbReference type="SAM" id="Phobius"/>
    </source>
</evidence>
<keyword evidence="5" id="KW-1185">Reference proteome</keyword>
<dbReference type="AlphaFoldDB" id="K8EPS7"/>
<accession>K8EPS7</accession>
<proteinExistence type="predicted"/>
<dbReference type="eggNOG" id="KOG0914">
    <property type="taxonomic scope" value="Eukaryota"/>
</dbReference>
<reference evidence="4 5" key="1">
    <citation type="submission" date="2011-10" db="EMBL/GenBank/DDBJ databases">
        <authorList>
            <person name="Genoscope - CEA"/>
        </authorList>
    </citation>
    <scope>NUCLEOTIDE SEQUENCE [LARGE SCALE GENOMIC DNA]</scope>
    <source>
        <strain evidence="4 5">RCC 1105</strain>
    </source>
</reference>
<dbReference type="EMBL" id="FO082264">
    <property type="protein sequence ID" value="CCO19919.1"/>
    <property type="molecule type" value="Genomic_DNA"/>
</dbReference>
<name>K8EPS7_9CHLO</name>
<dbReference type="SUPFAM" id="SSF52833">
    <property type="entry name" value="Thioredoxin-like"/>
    <property type="match status" value="1"/>
</dbReference>
<feature type="transmembrane region" description="Helical" evidence="2">
    <location>
        <begin position="21"/>
        <end position="43"/>
    </location>
</feature>
<feature type="transmembrane region" description="Helical" evidence="2">
    <location>
        <begin position="111"/>
        <end position="129"/>
    </location>
</feature>
<dbReference type="Pfam" id="PF00085">
    <property type="entry name" value="Thioredoxin"/>
    <property type="match status" value="1"/>
</dbReference>
<dbReference type="KEGG" id="bpg:Bathy15g00550"/>
<keyword evidence="2 4" id="KW-0812">Transmembrane</keyword>
<evidence type="ECO:0000313" key="5">
    <source>
        <dbReference type="Proteomes" id="UP000198341"/>
    </source>
</evidence>
<dbReference type="InterPro" id="IPR036249">
    <property type="entry name" value="Thioredoxin-like_sf"/>
</dbReference>
<evidence type="ECO:0000256" key="1">
    <source>
        <dbReference type="SAM" id="MobiDB-lite"/>
    </source>
</evidence>
<dbReference type="InterPro" id="IPR013766">
    <property type="entry name" value="Thioredoxin_domain"/>
</dbReference>
<sequence>MSILRNRSTSLSSSSSLAPPLVFVTTTTVFTFSARFGCLFFRLPVIESIVLYSFSFSEGGGNEEFSDPSSPKHQKRNTNKTHSTVAVKTMSSSSSSSPSPPSLKRFLSAHYVFNVIIILLYPLFYIWCVEMKDEETVEKVVNWTKQATYMTGLTLLLKLRRFETLDKFVADCFLHVKSSILLLSFIMDRKVFWIFGSLYYFHYLLCQLREYSGASKAEHLNVASFERRVKIGATKGEETKKWLVMFYAPWHPPCNQFDPTFAQLSLEFSDADDKDSGLTFAKFDLSRWPGGAIDHGIDLTGNSKQLPTLILFDNGGEIERMPRCTKQGVIENRVVFSRANVCERFGLKAERKELKKSK</sequence>
<keyword evidence="2" id="KW-0472">Membrane</keyword>
<keyword evidence="2" id="KW-1133">Transmembrane helix</keyword>
<gene>
    <name evidence="4" type="ordered locus">Bathy15g00550</name>
</gene>